<dbReference type="SUPFAM" id="SSF103642">
    <property type="entry name" value="Sec-C motif"/>
    <property type="match status" value="1"/>
</dbReference>
<dbReference type="PANTHER" id="PTHR33747:SF1">
    <property type="entry name" value="ADENYLATE CYCLASE-ASSOCIATED CAP C-TERMINAL DOMAIN-CONTAINING PROTEIN"/>
    <property type="match status" value="1"/>
</dbReference>
<organism evidence="2 3">
    <name type="scientific">Sutterella parvirubra YIT 11816</name>
    <dbReference type="NCBI Taxonomy" id="762967"/>
    <lineage>
        <taxon>Bacteria</taxon>
        <taxon>Pseudomonadati</taxon>
        <taxon>Pseudomonadota</taxon>
        <taxon>Betaproteobacteria</taxon>
        <taxon>Burkholderiales</taxon>
        <taxon>Sutterellaceae</taxon>
        <taxon>Sutterella</taxon>
    </lineage>
</organism>
<dbReference type="Gene3D" id="3.10.450.50">
    <property type="match status" value="1"/>
</dbReference>
<protein>
    <submittedName>
        <fullName evidence="2">YecA family protein</fullName>
    </submittedName>
</protein>
<evidence type="ECO:0000256" key="1">
    <source>
        <dbReference type="SAM" id="MobiDB-lite"/>
    </source>
</evidence>
<dbReference type="InterPro" id="IPR036255">
    <property type="entry name" value="YgfB-like_sf"/>
</dbReference>
<reference evidence="2 3" key="1">
    <citation type="submission" date="2011-11" db="EMBL/GenBank/DDBJ databases">
        <authorList>
            <person name="Weinstock G."/>
            <person name="Sodergren E."/>
            <person name="Clifton S."/>
            <person name="Fulton L."/>
            <person name="Fulton B."/>
            <person name="Courtney L."/>
            <person name="Fronick C."/>
            <person name="Harrison M."/>
            <person name="Strong C."/>
            <person name="Farmer C."/>
            <person name="Delahaunty K."/>
            <person name="Markovic C."/>
            <person name="Hall O."/>
            <person name="Minx P."/>
            <person name="Tomlinson C."/>
            <person name="Mitreva M."/>
            <person name="Hou S."/>
            <person name="Chen J."/>
            <person name="Wollam A."/>
            <person name="Pepin K.H."/>
            <person name="Johnson M."/>
            <person name="Bhonagiri V."/>
            <person name="Zhang X."/>
            <person name="Suruliraj S."/>
            <person name="Warren W."/>
            <person name="Chinwalla A."/>
            <person name="Mardis E.R."/>
            <person name="Wilson R.K."/>
        </authorList>
    </citation>
    <scope>NUCLEOTIDE SEQUENCE [LARGE SCALE GENOMIC DNA]</scope>
    <source>
        <strain evidence="2 3">YIT 11816</strain>
    </source>
</reference>
<dbReference type="NCBIfam" id="TIGR02292">
    <property type="entry name" value="ygfB_yecA"/>
    <property type="match status" value="1"/>
</dbReference>
<dbReference type="PANTHER" id="PTHR33747">
    <property type="entry name" value="UPF0225 PROTEIN SCO1677"/>
    <property type="match status" value="1"/>
</dbReference>
<dbReference type="InterPro" id="IPR011978">
    <property type="entry name" value="YgfB-like"/>
</dbReference>
<dbReference type="OrthoDB" id="570299at2"/>
<feature type="region of interest" description="Disordered" evidence="1">
    <location>
        <begin position="210"/>
        <end position="233"/>
    </location>
</feature>
<dbReference type="EMBL" id="AFBQ01000276">
    <property type="protein sequence ID" value="EHY30794.1"/>
    <property type="molecule type" value="Genomic_DNA"/>
</dbReference>
<dbReference type="Pfam" id="PF02810">
    <property type="entry name" value="SEC-C"/>
    <property type="match status" value="1"/>
</dbReference>
<sequence>MAQDKRLFDDAELNELQSILESLPEESAAMDAGVLDGYLTAVALNPAKPSDEDVLPYIFSEDGDPEAMPDNARLFELIGMRRREIEASLAAGGGLDPIIFPLADENDEEILEGEEAIEAIEPWATGFIYGWELWPEDVAEDEEIAELLRPISRCIPEDAYSPDDDTPEAAEKLKAFLANLHREGDPKTLEDALYDVVKAVFDMKAKLSPNKPIRREEPRVGRNDPCPCGSGKKYKQCCGKN</sequence>
<dbReference type="STRING" id="762967.HMPREF9440_01844"/>
<keyword evidence="3" id="KW-1185">Reference proteome</keyword>
<dbReference type="RefSeq" id="WP_008542982.1">
    <property type="nucleotide sequence ID" value="NZ_JH604997.1"/>
</dbReference>
<dbReference type="PATRIC" id="fig|762967.3.peg.1452"/>
<comment type="caution">
    <text evidence="2">The sequence shown here is derived from an EMBL/GenBank/DDBJ whole genome shotgun (WGS) entry which is preliminary data.</text>
</comment>
<dbReference type="AlphaFoldDB" id="H3KGG4"/>
<gene>
    <name evidence="2" type="ORF">HMPREF9440_01844</name>
</gene>
<name>H3KGG4_9BURK</name>
<dbReference type="Proteomes" id="UP000004956">
    <property type="component" value="Unassembled WGS sequence"/>
</dbReference>
<dbReference type="SUPFAM" id="SSF101327">
    <property type="entry name" value="YgfB-like"/>
    <property type="match status" value="1"/>
</dbReference>
<dbReference type="HOGENOM" id="CLU_078487_0_1_4"/>
<accession>H3KGG4</accession>
<proteinExistence type="predicted"/>
<evidence type="ECO:0000313" key="3">
    <source>
        <dbReference type="Proteomes" id="UP000004956"/>
    </source>
</evidence>
<evidence type="ECO:0000313" key="2">
    <source>
        <dbReference type="EMBL" id="EHY30794.1"/>
    </source>
</evidence>
<feature type="compositionally biased region" description="Basic and acidic residues" evidence="1">
    <location>
        <begin position="213"/>
        <end position="222"/>
    </location>
</feature>
<dbReference type="InterPro" id="IPR004027">
    <property type="entry name" value="SEC_C_motif"/>
</dbReference>
<dbReference type="Pfam" id="PF03695">
    <property type="entry name" value="UPF0149"/>
    <property type="match status" value="1"/>
</dbReference>